<keyword evidence="2" id="KW-1185">Reference proteome</keyword>
<name>A0ACC3YES2_COLTU</name>
<proteinExistence type="predicted"/>
<reference evidence="1 2" key="1">
    <citation type="journal article" date="2020" name="Phytopathology">
        <title>Genome Sequence Resources of Colletotrichum truncatum, C. plurivorum, C. musicola, and C. sojae: Four Species Pathogenic to Soybean (Glycine max).</title>
        <authorList>
            <person name="Rogerio F."/>
            <person name="Boufleur T.R."/>
            <person name="Ciampi-Guillardi M."/>
            <person name="Sukno S.A."/>
            <person name="Thon M.R."/>
            <person name="Massola Junior N.S."/>
            <person name="Baroncelli R."/>
        </authorList>
    </citation>
    <scope>NUCLEOTIDE SEQUENCE [LARGE SCALE GENOMIC DNA]</scope>
    <source>
        <strain evidence="1 2">CMES1059</strain>
    </source>
</reference>
<dbReference type="Proteomes" id="UP000805649">
    <property type="component" value="Unassembled WGS sequence"/>
</dbReference>
<protein>
    <submittedName>
        <fullName evidence="1">C6 transcription factor</fullName>
    </submittedName>
</protein>
<evidence type="ECO:0000313" key="2">
    <source>
        <dbReference type="Proteomes" id="UP000805649"/>
    </source>
</evidence>
<accession>A0ACC3YES2</accession>
<gene>
    <name evidence="1" type="ORF">CTRU02_214426</name>
</gene>
<sequence length="682" mass="77482">MSTGQINFNKPCNSCRRRKVKCDKNQPCAPCVRHGTAATCAYDVSRESSSLPANESQQQLQDRVDRLERVIEEMKTMALRGEPLKIPNVALVSPSPASLGDVYLEDSMAGDPGMQVYDENVSFYLGPNYWLNLQDYVFEPRHLFLIDSDKNGKSPDSPPDWPIGRNPTLPDLAHLHLPPEKEDVLTDLFFAHVEPFVRIFHETYWRQQIRDARLGVSKIPVDVEVAMFAAQTMTVAAMPARLIRDKIGKPKDEVLRHLQEVSRLALERADILRSRKPLAFVALLYHIQMKFITGNGETAVSLLGLAGRFGTRLGLHRDPSNYNYSPWTSNMRRRIWSHFEFMDNPVYNLEGADSGLPFISDSQPPKNANESQWNPTPFAKPGSAPTDQDGITDMSFVLVRHCLSKTMQSLIRRRNDASPEELGRIIDHTDSFLKTKFMNHVVPANPDHAVLCSHYRVSLKSMRLLVHQVHAHYVVGPDPLFRAKFYQECVEILEEIEQGEEIAVQHRRGWIYRWPTTPCLISNVLIGLRDQPSHPITDRAWRQINVAFRRHNNDDINMRKFAAWRVIEALCDEAMLYHKQVSHEGAWYSRRHDAFESKHSAKGKEPVSLKDATVLDILADVGDVQMFGQHSTPQGGVVGGSVYFEHQALQPMNYALWGQPGQHPVQTQSQSQVHASDDHGEM</sequence>
<evidence type="ECO:0000313" key="1">
    <source>
        <dbReference type="EMBL" id="KAL0930351.1"/>
    </source>
</evidence>
<comment type="caution">
    <text evidence="1">The sequence shown here is derived from an EMBL/GenBank/DDBJ whole genome shotgun (WGS) entry which is preliminary data.</text>
</comment>
<organism evidence="1 2">
    <name type="scientific">Colletotrichum truncatum</name>
    <name type="common">Anthracnose fungus</name>
    <name type="synonym">Colletotrichum capsici</name>
    <dbReference type="NCBI Taxonomy" id="5467"/>
    <lineage>
        <taxon>Eukaryota</taxon>
        <taxon>Fungi</taxon>
        <taxon>Dikarya</taxon>
        <taxon>Ascomycota</taxon>
        <taxon>Pezizomycotina</taxon>
        <taxon>Sordariomycetes</taxon>
        <taxon>Hypocreomycetidae</taxon>
        <taxon>Glomerellales</taxon>
        <taxon>Glomerellaceae</taxon>
        <taxon>Colletotrichum</taxon>
        <taxon>Colletotrichum truncatum species complex</taxon>
    </lineage>
</organism>
<dbReference type="EMBL" id="VUJX02000011">
    <property type="protein sequence ID" value="KAL0930351.1"/>
    <property type="molecule type" value="Genomic_DNA"/>
</dbReference>